<proteinExistence type="predicted"/>
<dbReference type="EMBL" id="CP036434">
    <property type="protein sequence ID" value="QDV07722.1"/>
    <property type="molecule type" value="Genomic_DNA"/>
</dbReference>
<evidence type="ECO:0000256" key="1">
    <source>
        <dbReference type="SAM" id="MobiDB-lite"/>
    </source>
</evidence>
<protein>
    <submittedName>
        <fullName evidence="2">Uncharacterized protein</fullName>
    </submittedName>
</protein>
<gene>
    <name evidence="2" type="ORF">Poly30_32520</name>
</gene>
<reference evidence="2 3" key="1">
    <citation type="submission" date="2019-02" db="EMBL/GenBank/DDBJ databases">
        <title>Deep-cultivation of Planctomycetes and their phenomic and genomic characterization uncovers novel biology.</title>
        <authorList>
            <person name="Wiegand S."/>
            <person name="Jogler M."/>
            <person name="Boedeker C."/>
            <person name="Pinto D."/>
            <person name="Vollmers J."/>
            <person name="Rivas-Marin E."/>
            <person name="Kohn T."/>
            <person name="Peeters S.H."/>
            <person name="Heuer A."/>
            <person name="Rast P."/>
            <person name="Oberbeckmann S."/>
            <person name="Bunk B."/>
            <person name="Jeske O."/>
            <person name="Meyerdierks A."/>
            <person name="Storesund J.E."/>
            <person name="Kallscheuer N."/>
            <person name="Luecker S."/>
            <person name="Lage O.M."/>
            <person name="Pohl T."/>
            <person name="Merkel B.J."/>
            <person name="Hornburger P."/>
            <person name="Mueller R.-W."/>
            <person name="Bruemmer F."/>
            <person name="Labrenz M."/>
            <person name="Spormann A.M."/>
            <person name="Op den Camp H."/>
            <person name="Overmann J."/>
            <person name="Amann R."/>
            <person name="Jetten M.S.M."/>
            <person name="Mascher T."/>
            <person name="Medema M.H."/>
            <person name="Devos D.P."/>
            <person name="Kaster A.-K."/>
            <person name="Ovreas L."/>
            <person name="Rohde M."/>
            <person name="Galperin M.Y."/>
            <person name="Jogler C."/>
        </authorList>
    </citation>
    <scope>NUCLEOTIDE SEQUENCE [LARGE SCALE GENOMIC DNA]</scope>
    <source>
        <strain evidence="2 3">Poly30</strain>
    </source>
</reference>
<name>A0A518EUF1_9BACT</name>
<dbReference type="Proteomes" id="UP000320390">
    <property type="component" value="Chromosome"/>
</dbReference>
<feature type="region of interest" description="Disordered" evidence="1">
    <location>
        <begin position="239"/>
        <end position="262"/>
    </location>
</feature>
<accession>A0A518EUF1</accession>
<dbReference type="AlphaFoldDB" id="A0A518EUF1"/>
<keyword evidence="3" id="KW-1185">Reference proteome</keyword>
<organism evidence="2 3">
    <name type="scientific">Saltatorellus ferox</name>
    <dbReference type="NCBI Taxonomy" id="2528018"/>
    <lineage>
        <taxon>Bacteria</taxon>
        <taxon>Pseudomonadati</taxon>
        <taxon>Planctomycetota</taxon>
        <taxon>Planctomycetia</taxon>
        <taxon>Planctomycetia incertae sedis</taxon>
        <taxon>Saltatorellus</taxon>
    </lineage>
</organism>
<sequence length="293" mass="32230">MGSSTLLPSIAQAASPISQALAKRLGRIETMRARNTLDDRTYFGMRFFHGIESAVKGGTSDPQARAVFDEVTSTLRSRTLTRGWAARRLAGDADLGRGVATHHFDERAWEERGLGLDPRLMMGFADLVERAANAAGELAGVDPLTELFGAFQGFVRMDLAVRAAPEESATGDGEREGVSLGGEPDSANFFSFAEQAFWKFERDSRSPFWLELSRAAVAAQPMYLAVNFLKARRSPRRQIDYGPDDVLHSPRERRRRLERAPAPQRLEGASILDLARHAGENAWRGFLGGKPLG</sequence>
<evidence type="ECO:0000313" key="2">
    <source>
        <dbReference type="EMBL" id="QDV07722.1"/>
    </source>
</evidence>
<evidence type="ECO:0000313" key="3">
    <source>
        <dbReference type="Proteomes" id="UP000320390"/>
    </source>
</evidence>